<reference evidence="2 3" key="1">
    <citation type="submission" date="2016-11" db="EMBL/GenBank/DDBJ databases">
        <authorList>
            <person name="Jaros S."/>
            <person name="Januszkiewicz K."/>
            <person name="Wedrychowicz H."/>
        </authorList>
    </citation>
    <scope>NUCLEOTIDE SEQUENCE [LARGE SCALE GENOMIC DNA]</scope>
    <source>
        <strain evidence="2 3">GAS138</strain>
    </source>
</reference>
<accession>A0A1M5X8T9</accession>
<evidence type="ECO:0000313" key="2">
    <source>
        <dbReference type="EMBL" id="SHH96257.1"/>
    </source>
</evidence>
<gene>
    <name evidence="2" type="ORF">SAMN05443248_7137</name>
</gene>
<dbReference type="EMBL" id="LT670817">
    <property type="protein sequence ID" value="SHH96257.1"/>
    <property type="molecule type" value="Genomic_DNA"/>
</dbReference>
<dbReference type="PANTHER" id="PTHR36505:SF1">
    <property type="entry name" value="BLR1072 PROTEIN"/>
    <property type="match status" value="1"/>
</dbReference>
<dbReference type="InterPro" id="IPR011033">
    <property type="entry name" value="PRC_barrel-like_sf"/>
</dbReference>
<dbReference type="InterPro" id="IPR027275">
    <property type="entry name" value="PRC-brl_dom"/>
</dbReference>
<evidence type="ECO:0000259" key="1">
    <source>
        <dbReference type="Pfam" id="PF05239"/>
    </source>
</evidence>
<protein>
    <submittedName>
        <fullName evidence="2">Sporulation protein YlmC, PRC-barrel domain family</fullName>
    </submittedName>
</protein>
<dbReference type="PANTHER" id="PTHR36505">
    <property type="entry name" value="BLR1072 PROTEIN"/>
    <property type="match status" value="1"/>
</dbReference>
<feature type="domain" description="PRC-barrel" evidence="1">
    <location>
        <begin position="72"/>
        <end position="142"/>
    </location>
</feature>
<sequence length="160" mass="16696">MAAFTGFRTSLKSGIDASALPGPSRVAPAARPRSSGWMIWTALAVTLAAGPALPQAGVQLVKVDLSVVAKGYRMSKLIGSSVINDKNEKIGTVDDVIADKDKKQLSFAVLQVGGFLGVGGHLVAVPYESLVIDDTGQKITLPGASKDELKKLSQFNYPAS</sequence>
<organism evidence="2 3">
    <name type="scientific">Bradyrhizobium erythrophlei</name>
    <dbReference type="NCBI Taxonomy" id="1437360"/>
    <lineage>
        <taxon>Bacteria</taxon>
        <taxon>Pseudomonadati</taxon>
        <taxon>Pseudomonadota</taxon>
        <taxon>Alphaproteobacteria</taxon>
        <taxon>Hyphomicrobiales</taxon>
        <taxon>Nitrobacteraceae</taxon>
        <taxon>Bradyrhizobium</taxon>
    </lineage>
</organism>
<name>A0A1M5X8T9_9BRAD</name>
<evidence type="ECO:0000313" key="3">
    <source>
        <dbReference type="Proteomes" id="UP000189796"/>
    </source>
</evidence>
<dbReference type="Pfam" id="PF05239">
    <property type="entry name" value="PRC"/>
    <property type="match status" value="1"/>
</dbReference>
<dbReference type="Gene3D" id="2.30.30.240">
    <property type="entry name" value="PRC-barrel domain"/>
    <property type="match status" value="1"/>
</dbReference>
<dbReference type="Proteomes" id="UP000189796">
    <property type="component" value="Chromosome I"/>
</dbReference>
<proteinExistence type="predicted"/>
<dbReference type="SUPFAM" id="SSF50346">
    <property type="entry name" value="PRC-barrel domain"/>
    <property type="match status" value="1"/>
</dbReference>
<dbReference type="OrthoDB" id="7818259at2"/>
<dbReference type="AlphaFoldDB" id="A0A1M5X8T9"/>